<protein>
    <submittedName>
        <fullName evidence="2">Uncharacterized protein</fullName>
    </submittedName>
</protein>
<feature type="compositionally biased region" description="Low complexity" evidence="1">
    <location>
        <begin position="16"/>
        <end position="34"/>
    </location>
</feature>
<reference evidence="2" key="1">
    <citation type="submission" date="2023-05" db="EMBL/GenBank/DDBJ databases">
        <title>Genome and transcriptome analyses reveal genes involved in the formation of fine ridges on petal epidermal cells in Hibiscus trionum.</title>
        <authorList>
            <person name="Koshimizu S."/>
            <person name="Masuda S."/>
            <person name="Ishii T."/>
            <person name="Shirasu K."/>
            <person name="Hoshino A."/>
            <person name="Arita M."/>
        </authorList>
    </citation>
    <scope>NUCLEOTIDE SEQUENCE</scope>
    <source>
        <strain evidence="2">Hamamatsu line</strain>
    </source>
</reference>
<evidence type="ECO:0000313" key="3">
    <source>
        <dbReference type="Proteomes" id="UP001165190"/>
    </source>
</evidence>
<keyword evidence="3" id="KW-1185">Reference proteome</keyword>
<sequence length="82" mass="8952">MAVVSLDENDNKENIPPFSSKYPTKPSSSSNNPKTRLRTPLQDITHLICSTPVQSDTTIPVSSRAENGVGSICLVYKSANFR</sequence>
<dbReference type="OrthoDB" id="1658571at2759"/>
<name>A0A9W7I2J7_HIBTR</name>
<proteinExistence type="predicted"/>
<dbReference type="Proteomes" id="UP001165190">
    <property type="component" value="Unassembled WGS sequence"/>
</dbReference>
<feature type="region of interest" description="Disordered" evidence="1">
    <location>
        <begin position="1"/>
        <end position="37"/>
    </location>
</feature>
<comment type="caution">
    <text evidence="2">The sequence shown here is derived from an EMBL/GenBank/DDBJ whole genome shotgun (WGS) entry which is preliminary data.</text>
</comment>
<dbReference type="EMBL" id="BSYR01000022">
    <property type="protein sequence ID" value="GMI86978.1"/>
    <property type="molecule type" value="Genomic_DNA"/>
</dbReference>
<evidence type="ECO:0000313" key="2">
    <source>
        <dbReference type="EMBL" id="GMI86978.1"/>
    </source>
</evidence>
<accession>A0A9W7I2J7</accession>
<gene>
    <name evidence="2" type="ORF">HRI_002367100</name>
</gene>
<dbReference type="AlphaFoldDB" id="A0A9W7I2J7"/>
<evidence type="ECO:0000256" key="1">
    <source>
        <dbReference type="SAM" id="MobiDB-lite"/>
    </source>
</evidence>
<organism evidence="2 3">
    <name type="scientific">Hibiscus trionum</name>
    <name type="common">Flower of an hour</name>
    <dbReference type="NCBI Taxonomy" id="183268"/>
    <lineage>
        <taxon>Eukaryota</taxon>
        <taxon>Viridiplantae</taxon>
        <taxon>Streptophyta</taxon>
        <taxon>Embryophyta</taxon>
        <taxon>Tracheophyta</taxon>
        <taxon>Spermatophyta</taxon>
        <taxon>Magnoliopsida</taxon>
        <taxon>eudicotyledons</taxon>
        <taxon>Gunneridae</taxon>
        <taxon>Pentapetalae</taxon>
        <taxon>rosids</taxon>
        <taxon>malvids</taxon>
        <taxon>Malvales</taxon>
        <taxon>Malvaceae</taxon>
        <taxon>Malvoideae</taxon>
        <taxon>Hibiscus</taxon>
    </lineage>
</organism>